<dbReference type="RefSeq" id="WP_230476027.1">
    <property type="nucleotide sequence ID" value="NZ_CP072842.1"/>
</dbReference>
<dbReference type="Gene3D" id="3.40.30.10">
    <property type="entry name" value="Glutaredoxin"/>
    <property type="match status" value="1"/>
</dbReference>
<reference evidence="3" key="2">
    <citation type="submission" date="2021-04" db="EMBL/GenBank/DDBJ databases">
        <title>Taxonomy of Flavobacteriaceae bacterium ZY171143.</title>
        <authorList>
            <person name="Li F."/>
        </authorList>
    </citation>
    <scope>NUCLEOTIDE SEQUENCE [LARGE SCALE GENOMIC DNA]</scope>
    <source>
        <strain evidence="3">ZY171143</strain>
    </source>
</reference>
<organism evidence="2 3">
    <name type="scientific">Faecalibacter bovis</name>
    <dbReference type="NCBI Taxonomy" id="2898187"/>
    <lineage>
        <taxon>Bacteria</taxon>
        <taxon>Pseudomonadati</taxon>
        <taxon>Bacteroidota</taxon>
        <taxon>Flavobacteriia</taxon>
        <taxon>Flavobacteriales</taxon>
        <taxon>Weeksellaceae</taxon>
        <taxon>Faecalibacter</taxon>
    </lineage>
</organism>
<dbReference type="EMBL" id="CP072842">
    <property type="protein sequence ID" value="QTV05388.1"/>
    <property type="molecule type" value="Genomic_DNA"/>
</dbReference>
<protein>
    <submittedName>
        <fullName evidence="2">Thioredoxin fold domain-containing protein</fullName>
    </submittedName>
</protein>
<evidence type="ECO:0000259" key="1">
    <source>
        <dbReference type="Pfam" id="PF13098"/>
    </source>
</evidence>
<gene>
    <name evidence="2" type="ORF">J9309_11510</name>
</gene>
<keyword evidence="3" id="KW-1185">Reference proteome</keyword>
<proteinExistence type="predicted"/>
<reference evidence="2 3" key="1">
    <citation type="journal article" date="2021" name="Int. J. Syst. Evol. Microbiol.">
        <title>Faecalibacter bovis sp. nov., isolated from cow faeces.</title>
        <authorList>
            <person name="Li F."/>
            <person name="Zhao W."/>
            <person name="Hong Q."/>
            <person name="Shao Q."/>
            <person name="Song J."/>
            <person name="Yang S."/>
        </authorList>
    </citation>
    <scope>NUCLEOTIDE SEQUENCE [LARGE SCALE GENOMIC DNA]</scope>
    <source>
        <strain evidence="2 3">ZY171143</strain>
    </source>
</reference>
<evidence type="ECO:0000313" key="3">
    <source>
        <dbReference type="Proteomes" id="UP000672011"/>
    </source>
</evidence>
<feature type="domain" description="Thioredoxin-like fold" evidence="1">
    <location>
        <begin position="30"/>
        <end position="140"/>
    </location>
</feature>
<dbReference type="InterPro" id="IPR012336">
    <property type="entry name" value="Thioredoxin-like_fold"/>
</dbReference>
<name>A0ABX7XBV8_9FLAO</name>
<accession>A0ABX7XBV8</accession>
<evidence type="ECO:0000313" key="2">
    <source>
        <dbReference type="EMBL" id="QTV05388.1"/>
    </source>
</evidence>
<dbReference type="Pfam" id="PF13098">
    <property type="entry name" value="Thioredoxin_2"/>
    <property type="match status" value="1"/>
</dbReference>
<dbReference type="SUPFAM" id="SSF52833">
    <property type="entry name" value="Thioredoxin-like"/>
    <property type="match status" value="1"/>
</dbReference>
<dbReference type="Proteomes" id="UP000672011">
    <property type="component" value="Chromosome"/>
</dbReference>
<sequence>MKNWLFAILCFGLNPVHAQIDLKDFNQQFKQNPKPIFLYFNTDWCRICKIQEKEIEKNESIKSELNSNFYFIKLNGESLNEIEFLGQKYQPNIQTKTHSFVTEFIAYQDIAFPLWIILDENLEVIGKFSGLIKKKNFNQLFQQIKKE</sequence>
<dbReference type="InterPro" id="IPR036249">
    <property type="entry name" value="Thioredoxin-like_sf"/>
</dbReference>